<name>A0A4U1GM73_9SPHI</name>
<sequence length="96" mass="11072">MRKSTTILFMFLLGIMTFVSCKKDEKSNECDLTAETEMYQKKLNAFIENSTVANCNALRQYGLEVTKKAEKCTGHSKDAFLKVYEIYEEMDCSPFK</sequence>
<dbReference type="RefSeq" id="WP_136878735.1">
    <property type="nucleotide sequence ID" value="NZ_SWDX01000001.1"/>
</dbReference>
<dbReference type="AlphaFoldDB" id="A0A4U1GM73"/>
<comment type="caution">
    <text evidence="1">The sequence shown here is derived from an EMBL/GenBank/DDBJ whole genome shotgun (WGS) entry which is preliminary data.</text>
</comment>
<accession>A0A4U1GM73</accession>
<gene>
    <name evidence="1" type="ORF">FBD94_00715</name>
</gene>
<dbReference type="Proteomes" id="UP000309594">
    <property type="component" value="Unassembled WGS sequence"/>
</dbReference>
<dbReference type="PROSITE" id="PS51257">
    <property type="entry name" value="PROKAR_LIPOPROTEIN"/>
    <property type="match status" value="1"/>
</dbReference>
<reference evidence="1 2" key="1">
    <citation type="submission" date="2019-04" db="EMBL/GenBank/DDBJ databases">
        <title>Pedobacter sp. RP-1-16 sp. nov., isolated from Arctic soil.</title>
        <authorList>
            <person name="Dahal R.H."/>
            <person name="Kim D.-U."/>
        </authorList>
    </citation>
    <scope>NUCLEOTIDE SEQUENCE [LARGE SCALE GENOMIC DNA]</scope>
    <source>
        <strain evidence="1 2">RP-1-16</strain>
    </source>
</reference>
<evidence type="ECO:0000313" key="2">
    <source>
        <dbReference type="Proteomes" id="UP000309594"/>
    </source>
</evidence>
<dbReference type="EMBL" id="SWDX01000001">
    <property type="protein sequence ID" value="TKC65114.1"/>
    <property type="molecule type" value="Genomic_DNA"/>
</dbReference>
<proteinExistence type="predicted"/>
<protein>
    <recommendedName>
        <fullName evidence="3">Lipoprotein</fullName>
    </recommendedName>
</protein>
<evidence type="ECO:0000313" key="1">
    <source>
        <dbReference type="EMBL" id="TKC65114.1"/>
    </source>
</evidence>
<evidence type="ECO:0008006" key="3">
    <source>
        <dbReference type="Google" id="ProtNLM"/>
    </source>
</evidence>
<organism evidence="1 2">
    <name type="scientific">Pedobacter hiemivivus</name>
    <dbReference type="NCBI Taxonomy" id="2530454"/>
    <lineage>
        <taxon>Bacteria</taxon>
        <taxon>Pseudomonadati</taxon>
        <taxon>Bacteroidota</taxon>
        <taxon>Sphingobacteriia</taxon>
        <taxon>Sphingobacteriales</taxon>
        <taxon>Sphingobacteriaceae</taxon>
        <taxon>Pedobacter</taxon>
    </lineage>
</organism>